<name>A0A7L1Y3K9_9PASS</name>
<reference evidence="1 2" key="1">
    <citation type="submission" date="2019-09" db="EMBL/GenBank/DDBJ databases">
        <title>Bird 10,000 Genomes (B10K) Project - Family phase.</title>
        <authorList>
            <person name="Zhang G."/>
        </authorList>
    </citation>
    <scope>NUCLEOTIDE SEQUENCE [LARGE SCALE GENOMIC DNA]</scope>
    <source>
        <strain evidence="1">B10K-DU-002-46</strain>
        <tissue evidence="1">Muscle</tissue>
    </source>
</reference>
<gene>
    <name evidence="1" type="primary">Wbc30</name>
    <name evidence="1" type="ORF">SCYSUP_R06256</name>
</gene>
<dbReference type="SMART" id="SM01411">
    <property type="entry name" value="Ephrin_rec_like"/>
    <property type="match status" value="2"/>
</dbReference>
<comment type="caution">
    <text evidence="1">The sequence shown here is derived from an EMBL/GenBank/DDBJ whole genome shotgun (WGS) entry which is preliminary data.</text>
</comment>
<feature type="non-terminal residue" evidence="1">
    <location>
        <position position="139"/>
    </location>
</feature>
<keyword evidence="2" id="KW-1185">Reference proteome</keyword>
<proteinExistence type="predicted"/>
<feature type="non-terminal residue" evidence="1">
    <location>
        <position position="1"/>
    </location>
</feature>
<dbReference type="AlphaFoldDB" id="A0A7L1Y3K9"/>
<dbReference type="Proteomes" id="UP000580825">
    <property type="component" value="Unassembled WGS sequence"/>
</dbReference>
<evidence type="ECO:0000313" key="1">
    <source>
        <dbReference type="EMBL" id="NXP16480.1"/>
    </source>
</evidence>
<evidence type="ECO:0000313" key="2">
    <source>
        <dbReference type="Proteomes" id="UP000580825"/>
    </source>
</evidence>
<dbReference type="EMBL" id="VXBX01000217">
    <property type="protein sequence ID" value="NXP16480.1"/>
    <property type="molecule type" value="Genomic_DNA"/>
</dbReference>
<dbReference type="SUPFAM" id="SSF57184">
    <property type="entry name" value="Growth factor receptor domain"/>
    <property type="match status" value="2"/>
</dbReference>
<protein>
    <submittedName>
        <fullName evidence="1">WBC30 protein</fullName>
    </submittedName>
</protein>
<sequence>PTDGVTGDVCPAGSYCPPGCPSPIPCPPGTYSNLSGLRSLQGCLDCPPGLYCDGTNSQAPSGPCEPGYYCTGGRTKTAKPEDGVTGDLCPRGHFCPAGSAAPSPCPSGEYSNATGQDQCLPCPAGFHCSKGLRRRCPPG</sequence>
<organism evidence="1 2">
    <name type="scientific">Scytalopus superciliaris</name>
    <dbReference type="NCBI Taxonomy" id="312124"/>
    <lineage>
        <taxon>Eukaryota</taxon>
        <taxon>Metazoa</taxon>
        <taxon>Chordata</taxon>
        <taxon>Craniata</taxon>
        <taxon>Vertebrata</taxon>
        <taxon>Euteleostomi</taxon>
        <taxon>Archelosauria</taxon>
        <taxon>Archosauria</taxon>
        <taxon>Dinosauria</taxon>
        <taxon>Saurischia</taxon>
        <taxon>Theropoda</taxon>
        <taxon>Coelurosauria</taxon>
        <taxon>Aves</taxon>
        <taxon>Neognathae</taxon>
        <taxon>Neoaves</taxon>
        <taxon>Telluraves</taxon>
        <taxon>Australaves</taxon>
        <taxon>Passeriformes</taxon>
        <taxon>Rhinocryptidae</taxon>
        <taxon>Scytalopus</taxon>
    </lineage>
</organism>
<dbReference type="InterPro" id="IPR009030">
    <property type="entry name" value="Growth_fac_rcpt_cys_sf"/>
</dbReference>
<dbReference type="PANTHER" id="PTHR47236:SF4">
    <property type="entry name" value="GENE 9195-RELATED"/>
    <property type="match status" value="1"/>
</dbReference>
<accession>A0A7L1Y3K9</accession>
<dbReference type="PANTHER" id="PTHR47236">
    <property type="entry name" value="GENE, 32742-RELATED-RELATED"/>
    <property type="match status" value="1"/>
</dbReference>
<dbReference type="Gene3D" id="2.10.50.10">
    <property type="entry name" value="Tumor Necrosis Factor Receptor, subunit A, domain 2"/>
    <property type="match status" value="2"/>
</dbReference>